<comment type="similarity">
    <text evidence="1">Belongs to the AB hydrolase superfamily. ABHD16 family.</text>
</comment>
<name>A0AAN8NYX1_POLSC</name>
<dbReference type="InterPro" id="IPR000073">
    <property type="entry name" value="AB_hydrolase_1"/>
</dbReference>
<dbReference type="Pfam" id="PF00561">
    <property type="entry name" value="Abhydrolase_1"/>
    <property type="match status" value="1"/>
</dbReference>
<feature type="domain" description="Phosphatidylserine Lipase ABHD16 N-terminal" evidence="6">
    <location>
        <begin position="6"/>
        <end position="133"/>
    </location>
</feature>
<gene>
    <name evidence="7" type="ORF">RUM43_002499</name>
</gene>
<dbReference type="AlphaFoldDB" id="A0AAN8NYX1"/>
<keyword evidence="4" id="KW-0812">Transmembrane</keyword>
<feature type="domain" description="AB hydrolase-1" evidence="5">
    <location>
        <begin position="273"/>
        <end position="391"/>
    </location>
</feature>
<dbReference type="GO" id="GO:0012505">
    <property type="term" value="C:endomembrane system"/>
    <property type="evidence" value="ECO:0007669"/>
    <property type="project" value="TreeGrafter"/>
</dbReference>
<proteinExistence type="inferred from homology"/>
<feature type="transmembrane region" description="Helical" evidence="4">
    <location>
        <begin position="41"/>
        <end position="63"/>
    </location>
</feature>
<dbReference type="GO" id="GO:0004620">
    <property type="term" value="F:phospholipase activity"/>
    <property type="evidence" value="ECO:0007669"/>
    <property type="project" value="TreeGrafter"/>
</dbReference>
<dbReference type="Proteomes" id="UP001372834">
    <property type="component" value="Unassembled WGS sequence"/>
</dbReference>
<dbReference type="EMBL" id="JAWJWE010000036">
    <property type="protein sequence ID" value="KAK6628684.1"/>
    <property type="molecule type" value="Genomic_DNA"/>
</dbReference>
<dbReference type="InterPro" id="IPR054518">
    <property type="entry name" value="ABHD16_N"/>
</dbReference>
<comment type="caution">
    <text evidence="7">The sequence shown here is derived from an EMBL/GenBank/DDBJ whole genome shotgun (WGS) entry which is preliminary data.</text>
</comment>
<dbReference type="PANTHER" id="PTHR12277">
    <property type="entry name" value="ALPHA/BETA HYDROLASE DOMAIN-CONTAINING PROTEIN"/>
    <property type="match status" value="1"/>
</dbReference>
<evidence type="ECO:0000256" key="1">
    <source>
        <dbReference type="ARBA" id="ARBA00009709"/>
    </source>
</evidence>
<dbReference type="SUPFAM" id="SSF53474">
    <property type="entry name" value="alpha/beta-Hydrolases"/>
    <property type="match status" value="1"/>
</dbReference>
<dbReference type="Pfam" id="PF22990">
    <property type="entry name" value="ABHD16_N"/>
    <property type="match status" value="1"/>
</dbReference>
<keyword evidence="4" id="KW-0472">Membrane</keyword>
<evidence type="ECO:0000256" key="2">
    <source>
        <dbReference type="ARBA" id="ARBA00022801"/>
    </source>
</evidence>
<dbReference type="Gene3D" id="3.40.50.1820">
    <property type="entry name" value="alpha/beta hydrolase"/>
    <property type="match status" value="1"/>
</dbReference>
<protein>
    <recommendedName>
        <fullName evidence="9">AB hydrolase-1 domain-containing protein</fullName>
    </recommendedName>
</protein>
<evidence type="ECO:0000259" key="5">
    <source>
        <dbReference type="Pfam" id="PF00561"/>
    </source>
</evidence>
<evidence type="ECO:0008006" key="9">
    <source>
        <dbReference type="Google" id="ProtNLM"/>
    </source>
</evidence>
<dbReference type="GO" id="GO:0006660">
    <property type="term" value="P:phosphatidylserine catabolic process"/>
    <property type="evidence" value="ECO:0007669"/>
    <property type="project" value="TreeGrafter"/>
</dbReference>
<reference evidence="7 8" key="1">
    <citation type="submission" date="2023-10" db="EMBL/GenBank/DDBJ databases">
        <title>Genomes of two closely related lineages of the louse Polyplax serrata with different host specificities.</title>
        <authorList>
            <person name="Martinu J."/>
            <person name="Tarabai H."/>
            <person name="Stefka J."/>
            <person name="Hypsa V."/>
        </authorList>
    </citation>
    <scope>NUCLEOTIDE SEQUENCE [LARGE SCALE GENOMIC DNA]</scope>
    <source>
        <strain evidence="7">HR10_N</strain>
    </source>
</reference>
<evidence type="ECO:0000313" key="7">
    <source>
        <dbReference type="EMBL" id="KAK6628684.1"/>
    </source>
</evidence>
<dbReference type="GO" id="GO:0052651">
    <property type="term" value="P:monoacylglycerol catabolic process"/>
    <property type="evidence" value="ECO:0007669"/>
    <property type="project" value="TreeGrafter"/>
</dbReference>
<organism evidence="7 8">
    <name type="scientific">Polyplax serrata</name>
    <name type="common">Common mouse louse</name>
    <dbReference type="NCBI Taxonomy" id="468196"/>
    <lineage>
        <taxon>Eukaryota</taxon>
        <taxon>Metazoa</taxon>
        <taxon>Ecdysozoa</taxon>
        <taxon>Arthropoda</taxon>
        <taxon>Hexapoda</taxon>
        <taxon>Insecta</taxon>
        <taxon>Pterygota</taxon>
        <taxon>Neoptera</taxon>
        <taxon>Paraneoptera</taxon>
        <taxon>Psocodea</taxon>
        <taxon>Troctomorpha</taxon>
        <taxon>Phthiraptera</taxon>
        <taxon>Anoplura</taxon>
        <taxon>Polyplacidae</taxon>
        <taxon>Polyplax</taxon>
    </lineage>
</organism>
<dbReference type="PANTHER" id="PTHR12277:SF72">
    <property type="entry name" value="BAT5L PROTEIN"/>
    <property type="match status" value="1"/>
</dbReference>
<sequence length="482" mass="54791">MAAIRKLWEFMFSPTLYGVYRDGGPQALYDPNSFEKFGDQVINSFMVLWNVGLYSSPIIATFLYKKGYIVFESIVIVTKILIGIGVVMSSSYCIRGLGRLNNPIYVNFYDVLVAAKKSLNKDTKRALNKYDFDFTDWPVEFKWSDVVHGDEQGRLYVDTPSPRSSAYNTVLSIPLQILSFLAAKTFGIKMVYPGSIRSLQYFMCKLCISSTQGDNYIHHNALFPQLVSVILQGRGKLVSDFGGERFKLKTRDENNVDAIFINRRGRTNNGDTLVICCEGNAGFYELGIAMTPIEANYSVLGWNHPGFGGSTGTPFPPQEQNAIDCVVQFAIHQLKFSPENIVLFGWSIGGYTASWAAMNYPDIKGMILDATFDDILPLAIPRMPRSWEPLVRRTIREYINLNVYEQLKKYNGPVTFIRRTEDEIICTEDGNLSTNRGNHLVAKFLKYRYPRIIDEKRQSLMNEWLASDSSQQCKSQFLSYFN</sequence>
<keyword evidence="3" id="KW-0443">Lipid metabolism</keyword>
<dbReference type="GO" id="GO:0047372">
    <property type="term" value="F:monoacylglycerol lipase activity"/>
    <property type="evidence" value="ECO:0007669"/>
    <property type="project" value="TreeGrafter"/>
</dbReference>
<accession>A0AAN8NYX1</accession>
<evidence type="ECO:0000259" key="6">
    <source>
        <dbReference type="Pfam" id="PF22990"/>
    </source>
</evidence>
<feature type="transmembrane region" description="Helical" evidence="4">
    <location>
        <begin position="70"/>
        <end position="92"/>
    </location>
</feature>
<keyword evidence="2" id="KW-0378">Hydrolase</keyword>
<dbReference type="InterPro" id="IPR029058">
    <property type="entry name" value="AB_hydrolase_fold"/>
</dbReference>
<evidence type="ECO:0000256" key="4">
    <source>
        <dbReference type="SAM" id="Phobius"/>
    </source>
</evidence>
<dbReference type="FunFam" id="3.40.50.1820:FF:000074">
    <property type="entry name" value="Abhydrolase domain containing 16A"/>
    <property type="match status" value="1"/>
</dbReference>
<evidence type="ECO:0000313" key="8">
    <source>
        <dbReference type="Proteomes" id="UP001372834"/>
    </source>
</evidence>
<keyword evidence="4" id="KW-1133">Transmembrane helix</keyword>
<evidence type="ECO:0000256" key="3">
    <source>
        <dbReference type="ARBA" id="ARBA00023098"/>
    </source>
</evidence>